<reference evidence="13 14" key="1">
    <citation type="submission" date="2019-07" db="EMBL/GenBank/DDBJ databases">
        <title>Genome assembly of two rare yeast pathogens: Diutina rugosa and Trichomonascus ciferrii.</title>
        <authorList>
            <person name="Mixao V."/>
            <person name="Saus E."/>
            <person name="Hansen A."/>
            <person name="Lass-Flor C."/>
            <person name="Gabaldon T."/>
        </authorList>
    </citation>
    <scope>NUCLEOTIDE SEQUENCE [LARGE SCALE GENOMIC DNA]</scope>
    <source>
        <strain evidence="13 14">CBS 613</strain>
    </source>
</reference>
<dbReference type="PANTHER" id="PTHR45624">
    <property type="entry name" value="MITOCHONDRIAL BASIC AMINO ACIDS TRANSPORTER-RELATED"/>
    <property type="match status" value="1"/>
</dbReference>
<dbReference type="OrthoDB" id="2139348at2759"/>
<evidence type="ECO:0000256" key="9">
    <source>
        <dbReference type="ARBA" id="ARBA00023128"/>
    </source>
</evidence>
<dbReference type="GO" id="GO:0031966">
    <property type="term" value="C:mitochondrial membrane"/>
    <property type="evidence" value="ECO:0007669"/>
    <property type="project" value="UniProtKB-SubCell"/>
</dbReference>
<protein>
    <recommendedName>
        <fullName evidence="4">Mitochondrial thiamine pyrophosphate carrier 1</fullName>
    </recommendedName>
</protein>
<evidence type="ECO:0000256" key="5">
    <source>
        <dbReference type="ARBA" id="ARBA00022448"/>
    </source>
</evidence>
<dbReference type="AlphaFoldDB" id="A0A642UF57"/>
<dbReference type="Proteomes" id="UP000449547">
    <property type="component" value="Unassembled WGS sequence"/>
</dbReference>
<evidence type="ECO:0000256" key="4">
    <source>
        <dbReference type="ARBA" id="ARBA00021935"/>
    </source>
</evidence>
<dbReference type="GeneID" id="54783467"/>
<dbReference type="GO" id="GO:0000064">
    <property type="term" value="F:L-ornithine transmembrane transporter activity"/>
    <property type="evidence" value="ECO:0007669"/>
    <property type="project" value="TreeGrafter"/>
</dbReference>
<dbReference type="EMBL" id="SWFT01000149">
    <property type="protein sequence ID" value="KAA8897963.1"/>
    <property type="molecule type" value="Genomic_DNA"/>
</dbReference>
<evidence type="ECO:0000256" key="3">
    <source>
        <dbReference type="ARBA" id="ARBA00006375"/>
    </source>
</evidence>
<accession>A0A642UF57</accession>
<proteinExistence type="inferred from homology"/>
<keyword evidence="8" id="KW-1133">Transmembrane helix</keyword>
<evidence type="ECO:0000256" key="7">
    <source>
        <dbReference type="ARBA" id="ARBA00022737"/>
    </source>
</evidence>
<dbReference type="GO" id="GO:1990575">
    <property type="term" value="P:mitochondrial L-ornithine transmembrane transport"/>
    <property type="evidence" value="ECO:0007669"/>
    <property type="project" value="TreeGrafter"/>
</dbReference>
<feature type="repeat" description="Solcar" evidence="11">
    <location>
        <begin position="5"/>
        <end position="88"/>
    </location>
</feature>
<keyword evidence="10 11" id="KW-0472">Membrane</keyword>
<sequence length="296" mass="32043">MPNELDPVREVVFGAVAGMVGKLVEHPFDTIKVRVQTAGDASTWSMITDTWRNEGIVHGFYSGIRAPIVGACLENAILFSSYNAAEVFLDKFVVKRELESQPMPFWTKIASGAFAGFSASFVLTPVELVKCQLQVLNLTGKREGYGSLIGSIVRQNGIQGLWHGLSSTITREVIGTAIWFGSYEYCTAKLQERQVSPSTASLISGGVAGALFNSSVFPVDTIKSNIQTYEVLHGQRVGAAFVARKLAQRGIGAFYQGLGITLVRAVPANALIFYTYELLKRHFGPSVSGKPSALDI</sequence>
<keyword evidence="7" id="KW-0677">Repeat</keyword>
<feature type="repeat" description="Solcar" evidence="11">
    <location>
        <begin position="196"/>
        <end position="282"/>
    </location>
</feature>
<evidence type="ECO:0000256" key="10">
    <source>
        <dbReference type="ARBA" id="ARBA00023136"/>
    </source>
</evidence>
<comment type="function">
    <text evidence="1">Mitochondrial transporter that mediates uptake of thiamine pyrophosphate (ThPP) into mitochondria.</text>
</comment>
<evidence type="ECO:0000256" key="1">
    <source>
        <dbReference type="ARBA" id="ARBA00002238"/>
    </source>
</evidence>
<comment type="caution">
    <text evidence="13">The sequence shown here is derived from an EMBL/GenBank/DDBJ whole genome shotgun (WGS) entry which is preliminary data.</text>
</comment>
<name>A0A642UF57_DIURU</name>
<dbReference type="VEuPathDB" id="FungiDB:DIURU_004816"/>
<gene>
    <name evidence="13" type="ORF">DIURU_004816</name>
</gene>
<keyword evidence="9" id="KW-0496">Mitochondrion</keyword>
<dbReference type="RefSeq" id="XP_034010220.1">
    <property type="nucleotide sequence ID" value="XM_034157731.1"/>
</dbReference>
<dbReference type="PROSITE" id="PS50920">
    <property type="entry name" value="SOLCAR"/>
    <property type="match status" value="3"/>
</dbReference>
<dbReference type="InterPro" id="IPR023395">
    <property type="entry name" value="MCP_dom_sf"/>
</dbReference>
<keyword evidence="5 12" id="KW-0813">Transport</keyword>
<comment type="similarity">
    <text evidence="3 12">Belongs to the mitochondrial carrier (TC 2.A.29) family.</text>
</comment>
<evidence type="ECO:0000256" key="2">
    <source>
        <dbReference type="ARBA" id="ARBA00004225"/>
    </source>
</evidence>
<dbReference type="Gene3D" id="1.50.40.10">
    <property type="entry name" value="Mitochondrial carrier domain"/>
    <property type="match status" value="1"/>
</dbReference>
<keyword evidence="6 11" id="KW-0812">Transmembrane</keyword>
<dbReference type="Pfam" id="PF00153">
    <property type="entry name" value="Mito_carr"/>
    <property type="match status" value="3"/>
</dbReference>
<dbReference type="OMA" id="PIDCFRQ"/>
<dbReference type="PANTHER" id="PTHR45624:SF31">
    <property type="entry name" value="MITOCHONDRIAL ORNITHINE TRANSPORTER 1"/>
    <property type="match status" value="1"/>
</dbReference>
<evidence type="ECO:0000256" key="8">
    <source>
        <dbReference type="ARBA" id="ARBA00022989"/>
    </source>
</evidence>
<comment type="subcellular location">
    <subcellularLocation>
        <location evidence="2">Mitochondrion membrane</location>
        <topology evidence="2">Multi-pass membrane protein</topology>
    </subcellularLocation>
</comment>
<evidence type="ECO:0000313" key="14">
    <source>
        <dbReference type="Proteomes" id="UP000449547"/>
    </source>
</evidence>
<dbReference type="InterPro" id="IPR018108">
    <property type="entry name" value="MCP_transmembrane"/>
</dbReference>
<evidence type="ECO:0000256" key="11">
    <source>
        <dbReference type="PROSITE-ProRule" id="PRU00282"/>
    </source>
</evidence>
<keyword evidence="14" id="KW-1185">Reference proteome</keyword>
<feature type="repeat" description="Solcar" evidence="11">
    <location>
        <begin position="103"/>
        <end position="189"/>
    </location>
</feature>
<dbReference type="SUPFAM" id="SSF103506">
    <property type="entry name" value="Mitochondrial carrier"/>
    <property type="match status" value="1"/>
</dbReference>
<organism evidence="13 14">
    <name type="scientific">Diutina rugosa</name>
    <name type="common">Yeast</name>
    <name type="synonym">Candida rugosa</name>
    <dbReference type="NCBI Taxonomy" id="5481"/>
    <lineage>
        <taxon>Eukaryota</taxon>
        <taxon>Fungi</taxon>
        <taxon>Dikarya</taxon>
        <taxon>Ascomycota</taxon>
        <taxon>Saccharomycotina</taxon>
        <taxon>Pichiomycetes</taxon>
        <taxon>Debaryomycetaceae</taxon>
        <taxon>Diutina</taxon>
    </lineage>
</organism>
<evidence type="ECO:0000256" key="6">
    <source>
        <dbReference type="ARBA" id="ARBA00022692"/>
    </source>
</evidence>
<evidence type="ECO:0000313" key="13">
    <source>
        <dbReference type="EMBL" id="KAA8897963.1"/>
    </source>
</evidence>
<dbReference type="InterPro" id="IPR050567">
    <property type="entry name" value="Mitochondrial_Carrier"/>
</dbReference>
<evidence type="ECO:0000256" key="12">
    <source>
        <dbReference type="RuleBase" id="RU000488"/>
    </source>
</evidence>